<name>A0A6J5N2F3_9CAUD</name>
<accession>A0A6J5N2F3</accession>
<reference evidence="3" key="1">
    <citation type="submission" date="2020-04" db="EMBL/GenBank/DDBJ databases">
        <authorList>
            <person name="Chiriac C."/>
            <person name="Salcher M."/>
            <person name="Ghai R."/>
            <person name="Kavagutti S V."/>
        </authorList>
    </citation>
    <scope>NUCLEOTIDE SEQUENCE</scope>
</reference>
<protein>
    <recommendedName>
        <fullName evidence="2">DUF6291 domain-containing protein</fullName>
    </recommendedName>
</protein>
<evidence type="ECO:0000256" key="1">
    <source>
        <dbReference type="SAM" id="MobiDB-lite"/>
    </source>
</evidence>
<feature type="domain" description="DUF6291" evidence="2">
    <location>
        <begin position="20"/>
        <end position="102"/>
    </location>
</feature>
<dbReference type="Pfam" id="PF19808">
    <property type="entry name" value="DUF6291"/>
    <property type="match status" value="1"/>
</dbReference>
<evidence type="ECO:0000259" key="2">
    <source>
        <dbReference type="Pfam" id="PF19808"/>
    </source>
</evidence>
<sequence>MVVTGQLGRYSFKTTTMKKSFLLHVDALTVLNELTDEQAGKLFKAIASFQNGNELNPFGDASEFGLRMAFLPFKNQFARDVEKYNGIVERNKENGKKGGRPKKDDETEKTQPVFEKPKKAVNVNDNDNVNVNEIDLLNNSFEFNRFWALYDKKTDRARCCSKWKKVFKDNKELTPEVVINSVKQYVKSTPDPKFRKNPLTWLNGNCWEDETSENKPKIYIPTL</sequence>
<dbReference type="EMBL" id="LR796579">
    <property type="protein sequence ID" value="CAB4152928.1"/>
    <property type="molecule type" value="Genomic_DNA"/>
</dbReference>
<evidence type="ECO:0000313" key="3">
    <source>
        <dbReference type="EMBL" id="CAB4152928.1"/>
    </source>
</evidence>
<feature type="region of interest" description="Disordered" evidence="1">
    <location>
        <begin position="89"/>
        <end position="114"/>
    </location>
</feature>
<dbReference type="InterPro" id="IPR046258">
    <property type="entry name" value="DUF6291"/>
</dbReference>
<organism evidence="3">
    <name type="scientific">uncultured Caudovirales phage</name>
    <dbReference type="NCBI Taxonomy" id="2100421"/>
    <lineage>
        <taxon>Viruses</taxon>
        <taxon>Duplodnaviria</taxon>
        <taxon>Heunggongvirae</taxon>
        <taxon>Uroviricota</taxon>
        <taxon>Caudoviricetes</taxon>
        <taxon>Peduoviridae</taxon>
        <taxon>Maltschvirus</taxon>
        <taxon>Maltschvirus maltsch</taxon>
    </lineage>
</organism>
<proteinExistence type="predicted"/>
<gene>
    <name evidence="3" type="ORF">UFOVP611_38</name>
</gene>
<feature type="compositionally biased region" description="Basic and acidic residues" evidence="1">
    <location>
        <begin position="89"/>
        <end position="109"/>
    </location>
</feature>